<dbReference type="Proteomes" id="UP001185015">
    <property type="component" value="Unassembled WGS sequence"/>
</dbReference>
<dbReference type="InterPro" id="IPR000629">
    <property type="entry name" value="RNA-helicase_DEAD-box_CS"/>
</dbReference>
<feature type="domain" description="DEAD-box RNA helicase Q" evidence="10">
    <location>
        <begin position="2"/>
        <end position="30"/>
    </location>
</feature>
<organism evidence="11 12">
    <name type="scientific">Methanococcoides alaskense</name>
    <dbReference type="NCBI Taxonomy" id="325778"/>
    <lineage>
        <taxon>Archaea</taxon>
        <taxon>Methanobacteriati</taxon>
        <taxon>Methanobacteriota</taxon>
        <taxon>Stenosarchaea group</taxon>
        <taxon>Methanomicrobia</taxon>
        <taxon>Methanosarcinales</taxon>
        <taxon>Methanosarcinaceae</taxon>
        <taxon>Methanococcoides</taxon>
    </lineage>
</organism>
<feature type="compositionally biased region" description="Basic and acidic residues" evidence="7">
    <location>
        <begin position="372"/>
        <end position="396"/>
    </location>
</feature>
<proteinExistence type="inferred from homology"/>
<protein>
    <submittedName>
        <fullName evidence="11">ATP-dependent RNA helicase DeaD</fullName>
        <ecNumber evidence="11">3.6.4.13</ecNumber>
    </submittedName>
</protein>
<dbReference type="CDD" id="cd18787">
    <property type="entry name" value="SF2_C_DEAD"/>
    <property type="match status" value="1"/>
</dbReference>
<evidence type="ECO:0000256" key="5">
    <source>
        <dbReference type="PROSITE-ProRule" id="PRU00552"/>
    </source>
</evidence>
<feature type="compositionally biased region" description="Basic residues" evidence="7">
    <location>
        <begin position="522"/>
        <end position="535"/>
    </location>
</feature>
<keyword evidence="1 6" id="KW-0547">Nucleotide-binding</keyword>
<dbReference type="GO" id="GO:0003724">
    <property type="term" value="F:RNA helicase activity"/>
    <property type="evidence" value="ECO:0007669"/>
    <property type="project" value="UniProtKB-EC"/>
</dbReference>
<keyword evidence="2 6" id="KW-0378">Hydrolase</keyword>
<dbReference type="EC" id="3.6.4.13" evidence="11"/>
<dbReference type="InterPro" id="IPR011545">
    <property type="entry name" value="DEAD/DEAH_box_helicase_dom"/>
</dbReference>
<feature type="domain" description="Helicase C-terminal" evidence="9">
    <location>
        <begin position="211"/>
        <end position="374"/>
    </location>
</feature>
<evidence type="ECO:0000259" key="8">
    <source>
        <dbReference type="PROSITE" id="PS51192"/>
    </source>
</evidence>
<dbReference type="Pfam" id="PF00271">
    <property type="entry name" value="Helicase_C"/>
    <property type="match status" value="1"/>
</dbReference>
<dbReference type="InterPro" id="IPR001650">
    <property type="entry name" value="Helicase_C-like"/>
</dbReference>
<dbReference type="GO" id="GO:0140097">
    <property type="term" value="F:catalytic activity, acting on DNA"/>
    <property type="evidence" value="ECO:0007669"/>
    <property type="project" value="UniProtKB-ARBA"/>
</dbReference>
<comment type="caution">
    <text evidence="11">The sequence shown here is derived from an EMBL/GenBank/DDBJ whole genome shotgun (WGS) entry which is preliminary data.</text>
</comment>
<evidence type="ECO:0000256" key="2">
    <source>
        <dbReference type="ARBA" id="ARBA00022801"/>
    </source>
</evidence>
<evidence type="ECO:0000259" key="9">
    <source>
        <dbReference type="PROSITE" id="PS51194"/>
    </source>
</evidence>
<feature type="compositionally biased region" description="Gly residues" evidence="7">
    <location>
        <begin position="398"/>
        <end position="417"/>
    </location>
</feature>
<dbReference type="GO" id="GO:0003676">
    <property type="term" value="F:nucleic acid binding"/>
    <property type="evidence" value="ECO:0007669"/>
    <property type="project" value="InterPro"/>
</dbReference>
<evidence type="ECO:0000313" key="11">
    <source>
        <dbReference type="EMBL" id="MDR6222356.1"/>
    </source>
</evidence>
<dbReference type="SUPFAM" id="SSF52540">
    <property type="entry name" value="P-loop containing nucleoside triphosphate hydrolases"/>
    <property type="match status" value="1"/>
</dbReference>
<dbReference type="GO" id="GO:0016787">
    <property type="term" value="F:hydrolase activity"/>
    <property type="evidence" value="ECO:0007669"/>
    <property type="project" value="UniProtKB-KW"/>
</dbReference>
<dbReference type="GO" id="GO:0005829">
    <property type="term" value="C:cytosol"/>
    <property type="evidence" value="ECO:0007669"/>
    <property type="project" value="TreeGrafter"/>
</dbReference>
<sequence length="535" mass="56952">MESFKKLGIEDAILRSIEDKKFEEPTEIQKMAIPLILEGKDIIGGAATGSGKTLAFGCGIIQKIEKGNGIRALVLTPTRELAEQVQNSLKEFSRHKQLRVAPIYGGVAINPQIRQLERADVVVATPGRLLDHIERGTIDLRDVEILVLDEADRMLDMGFIDDVEEIIDECPSDRQTMMFSATVSKDIQYLSSKYMNNPSKVFAKAYVDSDKLKQVYIDVPKKMKFSLLVHLLKSEKSGLVMVFCNTRSNVDFVQKNLRKNDIDAIAIHGGHTQAKRKSTLSKFHSSNAHALVCTDVAARGLDIPHVSHVYNFDIPDDPSEYVHRIGRTARAGREGKVINVVADVDKGGFSRLAKQNRNFKIEREDLPEFERVLIKDDDKGPRDHRETRGRREDRGRGGGRSSGGYGGGGGRSSGSGGGDRRSSGGSSGGRSGGYGGRSSGSSEGGSSGGSSGGRSGGYGGRSSGSSEGGSSGGSSGGYGGRSSGGSSGGRSGDRGSGGRSSGGSSGGRSNDRGSGGGDKARTGFKKRTGVQKKRE</sequence>
<keyword evidence="4 6" id="KW-0067">ATP-binding</keyword>
<evidence type="ECO:0000256" key="6">
    <source>
        <dbReference type="RuleBase" id="RU000492"/>
    </source>
</evidence>
<gene>
    <name evidence="11" type="ORF">J2750_000801</name>
</gene>
<evidence type="ECO:0000256" key="4">
    <source>
        <dbReference type="ARBA" id="ARBA00022840"/>
    </source>
</evidence>
<dbReference type="PROSITE" id="PS51192">
    <property type="entry name" value="HELICASE_ATP_BIND_1"/>
    <property type="match status" value="1"/>
</dbReference>
<keyword evidence="3 6" id="KW-0347">Helicase</keyword>
<evidence type="ECO:0000256" key="7">
    <source>
        <dbReference type="SAM" id="MobiDB-lite"/>
    </source>
</evidence>
<evidence type="ECO:0000259" key="10">
    <source>
        <dbReference type="PROSITE" id="PS51195"/>
    </source>
</evidence>
<evidence type="ECO:0000256" key="3">
    <source>
        <dbReference type="ARBA" id="ARBA00022806"/>
    </source>
</evidence>
<feature type="domain" description="Helicase ATP-binding" evidence="8">
    <location>
        <begin position="33"/>
        <end position="201"/>
    </location>
</feature>
<feature type="short sequence motif" description="Q motif" evidence="5">
    <location>
        <begin position="2"/>
        <end position="30"/>
    </location>
</feature>
<dbReference type="InterPro" id="IPR027417">
    <property type="entry name" value="P-loop_NTPase"/>
</dbReference>
<dbReference type="InterPro" id="IPR014014">
    <property type="entry name" value="RNA_helicase_DEAD_Q_motif"/>
</dbReference>
<dbReference type="PANTHER" id="PTHR47959:SF1">
    <property type="entry name" value="ATP-DEPENDENT RNA HELICASE DBPA"/>
    <property type="match status" value="1"/>
</dbReference>
<dbReference type="Pfam" id="PF00270">
    <property type="entry name" value="DEAD"/>
    <property type="match status" value="1"/>
</dbReference>
<dbReference type="AlphaFoldDB" id="A0AA90TYM8"/>
<dbReference type="InterPro" id="IPR050079">
    <property type="entry name" value="DEAD_box_RNA_helicase"/>
</dbReference>
<dbReference type="RefSeq" id="WP_270096715.1">
    <property type="nucleotide sequence ID" value="NZ_JAQFFK010000004.1"/>
</dbReference>
<dbReference type="CDD" id="cd00268">
    <property type="entry name" value="DEADc"/>
    <property type="match status" value="1"/>
</dbReference>
<comment type="similarity">
    <text evidence="6">Belongs to the DEAD box helicase family.</text>
</comment>
<dbReference type="PROSITE" id="PS51195">
    <property type="entry name" value="Q_MOTIF"/>
    <property type="match status" value="1"/>
</dbReference>
<dbReference type="PROSITE" id="PS51194">
    <property type="entry name" value="HELICASE_CTER"/>
    <property type="match status" value="1"/>
</dbReference>
<dbReference type="InterPro" id="IPR014001">
    <property type="entry name" value="Helicase_ATP-bd"/>
</dbReference>
<dbReference type="GO" id="GO:0005524">
    <property type="term" value="F:ATP binding"/>
    <property type="evidence" value="ECO:0007669"/>
    <property type="project" value="UniProtKB-KW"/>
</dbReference>
<evidence type="ECO:0000256" key="1">
    <source>
        <dbReference type="ARBA" id="ARBA00022741"/>
    </source>
</evidence>
<feature type="region of interest" description="Disordered" evidence="7">
    <location>
        <begin position="372"/>
        <end position="535"/>
    </location>
</feature>
<dbReference type="PANTHER" id="PTHR47959">
    <property type="entry name" value="ATP-DEPENDENT RNA HELICASE RHLE-RELATED"/>
    <property type="match status" value="1"/>
</dbReference>
<dbReference type="SMART" id="SM00490">
    <property type="entry name" value="HELICc"/>
    <property type="match status" value="1"/>
</dbReference>
<accession>A0AA90TYM8</accession>
<dbReference type="SMART" id="SM00487">
    <property type="entry name" value="DEXDc"/>
    <property type="match status" value="1"/>
</dbReference>
<reference evidence="11 12" key="1">
    <citation type="submission" date="2023-07" db="EMBL/GenBank/DDBJ databases">
        <title>Genomic Encyclopedia of Type Strains, Phase IV (KMG-IV): sequencing the most valuable type-strain genomes for metagenomic binning, comparative biology and taxonomic classification.</title>
        <authorList>
            <person name="Goeker M."/>
        </authorList>
    </citation>
    <scope>NUCLEOTIDE SEQUENCE [LARGE SCALE GENOMIC DNA]</scope>
    <source>
        <strain evidence="11 12">DSM 17273</strain>
    </source>
</reference>
<dbReference type="InterPro" id="IPR044742">
    <property type="entry name" value="DEAD/DEAH_RhlB"/>
</dbReference>
<dbReference type="EMBL" id="JAVDQI010000002">
    <property type="protein sequence ID" value="MDR6222356.1"/>
    <property type="molecule type" value="Genomic_DNA"/>
</dbReference>
<feature type="compositionally biased region" description="Gly residues" evidence="7">
    <location>
        <begin position="425"/>
        <end position="506"/>
    </location>
</feature>
<keyword evidence="12" id="KW-1185">Reference proteome</keyword>
<dbReference type="Gene3D" id="3.40.50.300">
    <property type="entry name" value="P-loop containing nucleotide triphosphate hydrolases"/>
    <property type="match status" value="2"/>
</dbReference>
<name>A0AA90TYM8_9EURY</name>
<evidence type="ECO:0000313" key="12">
    <source>
        <dbReference type="Proteomes" id="UP001185015"/>
    </source>
</evidence>
<dbReference type="PROSITE" id="PS00039">
    <property type="entry name" value="DEAD_ATP_HELICASE"/>
    <property type="match status" value="1"/>
</dbReference>